<dbReference type="Proteomes" id="UP001595816">
    <property type="component" value="Unassembled WGS sequence"/>
</dbReference>
<dbReference type="InterPro" id="IPR036390">
    <property type="entry name" value="WH_DNA-bd_sf"/>
</dbReference>
<dbReference type="Pfam" id="PF00480">
    <property type="entry name" value="ROK"/>
    <property type="match status" value="1"/>
</dbReference>
<dbReference type="PANTHER" id="PTHR18964:SF149">
    <property type="entry name" value="BIFUNCTIONAL UDP-N-ACETYLGLUCOSAMINE 2-EPIMERASE_N-ACETYLMANNOSAMINE KINASE"/>
    <property type="match status" value="1"/>
</dbReference>
<dbReference type="Pfam" id="PF12802">
    <property type="entry name" value="MarR_2"/>
    <property type="match status" value="1"/>
</dbReference>
<comment type="similarity">
    <text evidence="1">Belongs to the ROK (NagC/XylR) family.</text>
</comment>
<dbReference type="SUPFAM" id="SSF46785">
    <property type="entry name" value="Winged helix' DNA-binding domain"/>
    <property type="match status" value="1"/>
</dbReference>
<dbReference type="Gene3D" id="3.30.420.40">
    <property type="match status" value="2"/>
</dbReference>
<feature type="domain" description="HTH marR-type" evidence="2">
    <location>
        <begin position="26"/>
        <end position="70"/>
    </location>
</feature>
<evidence type="ECO:0000259" key="2">
    <source>
        <dbReference type="Pfam" id="PF12802"/>
    </source>
</evidence>
<dbReference type="SUPFAM" id="SSF53067">
    <property type="entry name" value="Actin-like ATPase domain"/>
    <property type="match status" value="1"/>
</dbReference>
<dbReference type="Gene3D" id="1.10.10.10">
    <property type="entry name" value="Winged helix-like DNA-binding domain superfamily/Winged helix DNA-binding domain"/>
    <property type="match status" value="1"/>
</dbReference>
<dbReference type="RefSeq" id="WP_253760245.1">
    <property type="nucleotide sequence ID" value="NZ_JAMZDZ010000001.1"/>
</dbReference>
<name>A0ABV8LZS3_9ACTN</name>
<organism evidence="3 4">
    <name type="scientific">Hamadaea flava</name>
    <dbReference type="NCBI Taxonomy" id="1742688"/>
    <lineage>
        <taxon>Bacteria</taxon>
        <taxon>Bacillati</taxon>
        <taxon>Actinomycetota</taxon>
        <taxon>Actinomycetes</taxon>
        <taxon>Micromonosporales</taxon>
        <taxon>Micromonosporaceae</taxon>
        <taxon>Hamadaea</taxon>
    </lineage>
</organism>
<accession>A0ABV8LZS3</accession>
<dbReference type="InterPro" id="IPR036388">
    <property type="entry name" value="WH-like_DNA-bd_sf"/>
</dbReference>
<reference evidence="4" key="1">
    <citation type="journal article" date="2019" name="Int. J. Syst. Evol. Microbiol.">
        <title>The Global Catalogue of Microorganisms (GCM) 10K type strain sequencing project: providing services to taxonomists for standard genome sequencing and annotation.</title>
        <authorList>
            <consortium name="The Broad Institute Genomics Platform"/>
            <consortium name="The Broad Institute Genome Sequencing Center for Infectious Disease"/>
            <person name="Wu L."/>
            <person name="Ma J."/>
        </authorList>
    </citation>
    <scope>NUCLEOTIDE SEQUENCE [LARGE SCALE GENOMIC DNA]</scope>
    <source>
        <strain evidence="4">CGMCC 4.7289</strain>
    </source>
</reference>
<dbReference type="InterPro" id="IPR000600">
    <property type="entry name" value="ROK"/>
</dbReference>
<dbReference type="InterPro" id="IPR000835">
    <property type="entry name" value="HTH_MarR-typ"/>
</dbReference>
<protein>
    <submittedName>
        <fullName evidence="3">ROK family transcriptional regulator</fullName>
    </submittedName>
</protein>
<dbReference type="PANTHER" id="PTHR18964">
    <property type="entry name" value="ROK (REPRESSOR, ORF, KINASE) FAMILY"/>
    <property type="match status" value="1"/>
</dbReference>
<evidence type="ECO:0000256" key="1">
    <source>
        <dbReference type="ARBA" id="ARBA00006479"/>
    </source>
</evidence>
<evidence type="ECO:0000313" key="4">
    <source>
        <dbReference type="Proteomes" id="UP001595816"/>
    </source>
</evidence>
<sequence>MLRHQPRTESAGRLAGSSKLLRAMNESATLAHLLDRGTLTRGDLRELTGLSKPTTSDVLRRLTDAGLAIVVGHTRGGPGPNAEIYAANPAAAYAVAVSVKETTDLARPEFTAALVDLAGTVHARVHDRVDLVKADPLVAIEEIVGRLTALAGLDRTGISHVHLGVPGSYDADGGVIRHIDIAGFDRAGLVAQLGERLSASVAVENDVNLAAIAERGRGVAAGLRTPERAGGDPASSFALLWFGEGLGLAIDLGGSLLRGARGGAGEIGYVPVGLPGQGPRDMQELVGGPAVVELAAAHGLTASGAADAVAAAVDAAAHPATGAGGQAEAEKFLDELACRMGQCVGAVAGVLDPPLIVLAGEVAQAGGEELARRVRAAISSTIPLDITIAVTGIADDAVLLGAVDAGLRTVRDSLINALRANVPVG</sequence>
<gene>
    <name evidence="3" type="ORF">ACFOZ4_38765</name>
</gene>
<proteinExistence type="inferred from homology"/>
<evidence type="ECO:0000313" key="3">
    <source>
        <dbReference type="EMBL" id="MFC4136586.1"/>
    </source>
</evidence>
<comment type="caution">
    <text evidence="3">The sequence shown here is derived from an EMBL/GenBank/DDBJ whole genome shotgun (WGS) entry which is preliminary data.</text>
</comment>
<dbReference type="EMBL" id="JBHSAY010000033">
    <property type="protein sequence ID" value="MFC4136586.1"/>
    <property type="molecule type" value="Genomic_DNA"/>
</dbReference>
<dbReference type="InterPro" id="IPR043129">
    <property type="entry name" value="ATPase_NBD"/>
</dbReference>
<keyword evidence="4" id="KW-1185">Reference proteome</keyword>